<dbReference type="AlphaFoldDB" id="A0A2N5CNK9"/>
<evidence type="ECO:0000256" key="1">
    <source>
        <dbReference type="SAM" id="MobiDB-lite"/>
    </source>
</evidence>
<accession>A0A2N5CNK9</accession>
<evidence type="ECO:0000313" key="5">
    <source>
        <dbReference type="Proteomes" id="UP000234483"/>
    </source>
</evidence>
<keyword evidence="2" id="KW-0732">Signal</keyword>
<dbReference type="OrthoDB" id="7193074at2"/>
<dbReference type="Proteomes" id="UP000234483">
    <property type="component" value="Unassembled WGS sequence"/>
</dbReference>
<protein>
    <recommendedName>
        <fullName evidence="7">Argininosuccinate lyase</fullName>
    </recommendedName>
</protein>
<dbReference type="EMBL" id="PJRQ01000043">
    <property type="protein sequence ID" value="PLR08090.1"/>
    <property type="molecule type" value="Genomic_DNA"/>
</dbReference>
<evidence type="ECO:0000313" key="4">
    <source>
        <dbReference type="EMBL" id="PLR08090.1"/>
    </source>
</evidence>
<proteinExistence type="predicted"/>
<dbReference type="EMBL" id="CP026100">
    <property type="protein sequence ID" value="AYV49333.1"/>
    <property type="molecule type" value="Genomic_DNA"/>
</dbReference>
<sequence>MEGNPGMIRPATLLAVAALGLTGAALSACGKQAELERPAPLWGPEKKAAEASKRREASARANQPARPNGVQENADPASSNRTTRAAPLRGAPSDPFGGPSAAGFPSSTPN</sequence>
<evidence type="ECO:0000313" key="6">
    <source>
        <dbReference type="Proteomes" id="UP000281192"/>
    </source>
</evidence>
<evidence type="ECO:0000256" key="2">
    <source>
        <dbReference type="SAM" id="SignalP"/>
    </source>
</evidence>
<reference evidence="4 5" key="1">
    <citation type="submission" date="2017-12" db="EMBL/GenBank/DDBJ databases">
        <title>The genome sequence of Caulobacter flavus CGMCC1 15093.</title>
        <authorList>
            <person name="Gao J."/>
            <person name="Mao X."/>
            <person name="Sun J."/>
        </authorList>
    </citation>
    <scope>NUCLEOTIDE SEQUENCE [LARGE SCALE GENOMIC DNA]</scope>
    <source>
        <strain evidence="4 5">CGMCC1 15093</strain>
    </source>
</reference>
<feature type="signal peptide" evidence="2">
    <location>
        <begin position="1"/>
        <end position="27"/>
    </location>
</feature>
<evidence type="ECO:0000313" key="3">
    <source>
        <dbReference type="EMBL" id="AYV49333.1"/>
    </source>
</evidence>
<dbReference type="Proteomes" id="UP000281192">
    <property type="component" value="Chromosome"/>
</dbReference>
<reference evidence="3 6" key="2">
    <citation type="submission" date="2018-01" db="EMBL/GenBank/DDBJ databases">
        <title>Complete genome sequence of Caulobacter flavus RHGG3.</title>
        <authorList>
            <person name="Yang E."/>
        </authorList>
    </citation>
    <scope>NUCLEOTIDE SEQUENCE [LARGE SCALE GENOMIC DNA]</scope>
    <source>
        <strain evidence="3 6">RHGG3</strain>
    </source>
</reference>
<evidence type="ECO:0008006" key="7">
    <source>
        <dbReference type="Google" id="ProtNLM"/>
    </source>
</evidence>
<gene>
    <name evidence="3" type="ORF">C1707_25535</name>
    <name evidence="4" type="ORF">CFHF_21215</name>
</gene>
<name>A0A2N5CNK9_9CAUL</name>
<organism evidence="4 5">
    <name type="scientific">Caulobacter flavus</name>
    <dbReference type="NCBI Taxonomy" id="1679497"/>
    <lineage>
        <taxon>Bacteria</taxon>
        <taxon>Pseudomonadati</taxon>
        <taxon>Pseudomonadota</taxon>
        <taxon>Alphaproteobacteria</taxon>
        <taxon>Caulobacterales</taxon>
        <taxon>Caulobacteraceae</taxon>
        <taxon>Caulobacter</taxon>
    </lineage>
</organism>
<dbReference type="KEGG" id="cfh:C1707_25535"/>
<feature type="region of interest" description="Disordered" evidence="1">
    <location>
        <begin position="35"/>
        <end position="110"/>
    </location>
</feature>
<feature type="compositionally biased region" description="Basic and acidic residues" evidence="1">
    <location>
        <begin position="44"/>
        <end position="58"/>
    </location>
</feature>
<keyword evidence="6" id="KW-1185">Reference proteome</keyword>
<feature type="chain" id="PRO_5043568228" description="Argininosuccinate lyase" evidence="2">
    <location>
        <begin position="28"/>
        <end position="110"/>
    </location>
</feature>